<dbReference type="AlphaFoldDB" id="A0A1F7YHK9"/>
<dbReference type="EMBL" id="MGGL01000009">
    <property type="protein sequence ID" value="OGM26826.1"/>
    <property type="molecule type" value="Genomic_DNA"/>
</dbReference>
<evidence type="ECO:0000313" key="2">
    <source>
        <dbReference type="EMBL" id="OGM26826.1"/>
    </source>
</evidence>
<feature type="domain" description="DUF6922" evidence="1">
    <location>
        <begin position="13"/>
        <end position="59"/>
    </location>
</feature>
<accession>A0A1F7YHK9</accession>
<reference evidence="2 3" key="1">
    <citation type="journal article" date="2016" name="Nat. Commun.">
        <title>Thousands of microbial genomes shed light on interconnected biogeochemical processes in an aquifer system.</title>
        <authorList>
            <person name="Anantharaman K."/>
            <person name="Brown C.T."/>
            <person name="Hug L.A."/>
            <person name="Sharon I."/>
            <person name="Castelle C.J."/>
            <person name="Probst A.J."/>
            <person name="Thomas B.C."/>
            <person name="Singh A."/>
            <person name="Wilkins M.J."/>
            <person name="Karaoz U."/>
            <person name="Brodie E.L."/>
            <person name="Williams K.H."/>
            <person name="Hubbard S.S."/>
            <person name="Banfield J.F."/>
        </authorList>
    </citation>
    <scope>NUCLEOTIDE SEQUENCE [LARGE SCALE GENOMIC DNA]</scope>
</reference>
<evidence type="ECO:0000259" key="1">
    <source>
        <dbReference type="Pfam" id="PF21956"/>
    </source>
</evidence>
<dbReference type="InterPro" id="IPR053830">
    <property type="entry name" value="DUF6922"/>
</dbReference>
<dbReference type="Pfam" id="PF21956">
    <property type="entry name" value="DUF6922"/>
    <property type="match status" value="1"/>
</dbReference>
<proteinExistence type="predicted"/>
<organism evidence="2 3">
    <name type="scientific">Candidatus Woesebacteria bacterium RIFCSPHIGHO2_01_FULL_40_22</name>
    <dbReference type="NCBI Taxonomy" id="1802499"/>
    <lineage>
        <taxon>Bacteria</taxon>
        <taxon>Candidatus Woeseibacteriota</taxon>
    </lineage>
</organism>
<name>A0A1F7YHK9_9BACT</name>
<gene>
    <name evidence="2" type="ORF">A2628_04710</name>
</gene>
<evidence type="ECO:0000313" key="3">
    <source>
        <dbReference type="Proteomes" id="UP000179221"/>
    </source>
</evidence>
<sequence length="98" mass="11657">MHNIPTPEGLQAVLWSKKLNNIDINKDKNYIINQVLAYGLIEHIQWLFKVYSRNTIIETFLENPSKIYSDKALNFIKFILFENNPVNLDEKKYVRYPL</sequence>
<protein>
    <recommendedName>
        <fullName evidence="1">DUF6922 domain-containing protein</fullName>
    </recommendedName>
</protein>
<dbReference type="Proteomes" id="UP000179221">
    <property type="component" value="Unassembled WGS sequence"/>
</dbReference>
<comment type="caution">
    <text evidence="2">The sequence shown here is derived from an EMBL/GenBank/DDBJ whole genome shotgun (WGS) entry which is preliminary data.</text>
</comment>